<dbReference type="AlphaFoldDB" id="A0A9Q1JJZ3"/>
<evidence type="ECO:0000259" key="2">
    <source>
        <dbReference type="Pfam" id="PF03372"/>
    </source>
</evidence>
<dbReference type="SUPFAM" id="SSF56219">
    <property type="entry name" value="DNase I-like"/>
    <property type="match status" value="1"/>
</dbReference>
<dbReference type="PANTHER" id="PTHR33710:SF71">
    <property type="entry name" value="ENDONUCLEASE_EXONUCLEASE_PHOSPHATASE DOMAIN-CONTAINING PROTEIN"/>
    <property type="match status" value="1"/>
</dbReference>
<evidence type="ECO:0000313" key="3">
    <source>
        <dbReference type="EMBL" id="KAJ8421653.1"/>
    </source>
</evidence>
<protein>
    <recommendedName>
        <fullName evidence="2">Endonuclease/exonuclease/phosphatase domain-containing protein</fullName>
    </recommendedName>
</protein>
<proteinExistence type="predicted"/>
<dbReference type="Gene3D" id="3.60.10.10">
    <property type="entry name" value="Endonuclease/exonuclease/phosphatase"/>
    <property type="match status" value="1"/>
</dbReference>
<dbReference type="GO" id="GO:0003824">
    <property type="term" value="F:catalytic activity"/>
    <property type="evidence" value="ECO:0007669"/>
    <property type="project" value="InterPro"/>
</dbReference>
<keyword evidence="4" id="KW-1185">Reference proteome</keyword>
<comment type="caution">
    <text evidence="3">The sequence shown here is derived from an EMBL/GenBank/DDBJ whole genome shotgun (WGS) entry which is preliminary data.</text>
</comment>
<organism evidence="3 4">
    <name type="scientific">Carnegiea gigantea</name>
    <dbReference type="NCBI Taxonomy" id="171969"/>
    <lineage>
        <taxon>Eukaryota</taxon>
        <taxon>Viridiplantae</taxon>
        <taxon>Streptophyta</taxon>
        <taxon>Embryophyta</taxon>
        <taxon>Tracheophyta</taxon>
        <taxon>Spermatophyta</taxon>
        <taxon>Magnoliopsida</taxon>
        <taxon>eudicotyledons</taxon>
        <taxon>Gunneridae</taxon>
        <taxon>Pentapetalae</taxon>
        <taxon>Caryophyllales</taxon>
        <taxon>Cactineae</taxon>
        <taxon>Cactaceae</taxon>
        <taxon>Cactoideae</taxon>
        <taxon>Echinocereeae</taxon>
        <taxon>Carnegiea</taxon>
    </lineage>
</organism>
<dbReference type="InterPro" id="IPR005135">
    <property type="entry name" value="Endo/exonuclease/phosphatase"/>
</dbReference>
<sequence>MYVCVCVCVYICNETLSLRDILWRWQEDAGGNPAPGRPAGRSPPSPAPQPGQVSLLGEVPVEVEIADARMVATSFHGGSTIKRLSHPCSLSPKVPPVGEATPSAAEMAHLAGQSKAQAVPELGGSMETNSHPLNLVLAQPPHSVSRSGRAYPLSTPAQNAQIVGNKHIGYSDSLRCPLTLNFPEYPECPLSKPSFKNMSYCKSAYAAKPSHAPESAQLLVSDEGNCNSRPPIQQQANHLPQFHQSFAQLLDPNEGTNLKYIPSSNINGICCAKIDKSDVLDEIAYWQSAVLCTVIRANPLFEIMKAFFNLTDEWVPSKCTHCAMLGQTEEVCKKKKGVVRTEWRKKTQPSLLTSSVAGQPAPSTTPSPPQLETSTSLEPSPEDFTLVSKGRAPKQPSITPVAPLSELYNTIASWNVRGLNWPNKQEDVKLFLQLNDVGLVGLIETKIRQHNAVSLASNFLHGWQWANNCDISNGRIWVAWKPSSYHIAILEKTYQYIHCAWCILGDFNTILSKNEHIGGNEVTDHDIQELTNFMLNCEVQELPSSGAFFTKLDRVFINNLWYEIFDFTLAKVLPPGLSDHSPILLQFHVPLRPPSHFQFCDMWGSHRDFRSIVSASLPDTSSQDILRLTRVYFSQLSQLNRVHFKDLKIQQELACNALLQLQQALQCSPDNAALKHL</sequence>
<dbReference type="Pfam" id="PF03372">
    <property type="entry name" value="Exo_endo_phos"/>
    <property type="match status" value="1"/>
</dbReference>
<dbReference type="PANTHER" id="PTHR33710">
    <property type="entry name" value="BNAC02G09200D PROTEIN"/>
    <property type="match status" value="1"/>
</dbReference>
<evidence type="ECO:0000256" key="1">
    <source>
        <dbReference type="SAM" id="MobiDB-lite"/>
    </source>
</evidence>
<name>A0A9Q1JJZ3_9CARY</name>
<dbReference type="OrthoDB" id="1742302at2759"/>
<feature type="compositionally biased region" description="Low complexity" evidence="1">
    <location>
        <begin position="29"/>
        <end position="40"/>
    </location>
</feature>
<feature type="region of interest" description="Disordered" evidence="1">
    <location>
        <begin position="347"/>
        <end position="397"/>
    </location>
</feature>
<feature type="domain" description="Endonuclease/exonuclease/phosphatase" evidence="2">
    <location>
        <begin position="412"/>
        <end position="580"/>
    </location>
</feature>
<reference evidence="3" key="1">
    <citation type="submission" date="2022-04" db="EMBL/GenBank/DDBJ databases">
        <title>Carnegiea gigantea Genome sequencing and assembly v2.</title>
        <authorList>
            <person name="Copetti D."/>
            <person name="Sanderson M.J."/>
            <person name="Burquez A."/>
            <person name="Wojciechowski M.F."/>
        </authorList>
    </citation>
    <scope>NUCLEOTIDE SEQUENCE</scope>
    <source>
        <strain evidence="3">SGP5-SGP5p</strain>
        <tissue evidence="3">Aerial part</tissue>
    </source>
</reference>
<dbReference type="InterPro" id="IPR036691">
    <property type="entry name" value="Endo/exonu/phosph_ase_sf"/>
</dbReference>
<evidence type="ECO:0000313" key="4">
    <source>
        <dbReference type="Proteomes" id="UP001153076"/>
    </source>
</evidence>
<dbReference type="EMBL" id="JAKOGI010002612">
    <property type="protein sequence ID" value="KAJ8421653.1"/>
    <property type="molecule type" value="Genomic_DNA"/>
</dbReference>
<gene>
    <name evidence="3" type="ORF">Cgig2_019771</name>
</gene>
<accession>A0A9Q1JJZ3</accession>
<dbReference type="Proteomes" id="UP001153076">
    <property type="component" value="Unassembled WGS sequence"/>
</dbReference>
<feature type="region of interest" description="Disordered" evidence="1">
    <location>
        <begin position="29"/>
        <end position="52"/>
    </location>
</feature>